<evidence type="ECO:0000259" key="4">
    <source>
        <dbReference type="Pfam" id="PF00394"/>
    </source>
</evidence>
<dbReference type="PROSITE" id="PS00079">
    <property type="entry name" value="MULTICOPPER_OXIDASE1"/>
    <property type="match status" value="2"/>
</dbReference>
<evidence type="ECO:0000259" key="5">
    <source>
        <dbReference type="Pfam" id="PF07731"/>
    </source>
</evidence>
<dbReference type="Pfam" id="PF07731">
    <property type="entry name" value="Cu-oxidase_2"/>
    <property type="match status" value="1"/>
</dbReference>
<accession>A0A846ZIG2</accession>
<dbReference type="EMBL" id="JAAZQD010000001">
    <property type="protein sequence ID" value="NKZ37350.1"/>
    <property type="molecule type" value="Genomic_DNA"/>
</dbReference>
<dbReference type="Proteomes" id="UP000541636">
    <property type="component" value="Unassembled WGS sequence"/>
</dbReference>
<sequence length="602" mass="66833">MSFEHDHPSAALLSRRRFVLGLGGAAAGLALLKPGTGWAADALSASAASRHPAVLRGTHFKLDIAETPVNITGRKVLATAINGQLPAPVLHWREGDLITLDVRNRLPVSSSIHWHGILLPFRMDGVPGLSYPGIAPGGMYRYHFRVKQSGTYWYHSHTRFQEQTGLYGAIVVEPRDGERFPAQRDYVMVLSDWSDSDPETIYANLKKMGDYYSRTEPTIPELMRDARAHGISTALKQRLAWDKMRMSPRDLSDVTGYTYTYLINGVPPAGNWTGLFKHGEKVRLRFINASAMTYFDVRIPGLKMTVVATDGQDIDPVSVEEFRIGVAETLDVIVEPAADRAWTVFAQAIDRSGFALATLAPREGMRAEVPAMDPIPSLTMADMGMNMAGMKGMAGMKDMAMGSGQHMAKGHDMSAMQGMAGMSMSAQTVPIHHHYPTEYGPQNTKCIDVASTALDDPGAGLRNNGRRVLTYADMHTIGGPIDDRAPGREIELHLTGNMGRYMWSFNGVPYDKARPILFHHGERLRIVLINDTMMNHPIHMHGMWSEVETPDGEFRVRKHTVNVRPAQRISYRVTADALGRWAYHCHMLYHMDSGMFRAIVVK</sequence>
<dbReference type="InterPro" id="IPR011706">
    <property type="entry name" value="Cu-oxidase_C"/>
</dbReference>
<keyword evidence="8" id="KW-1185">Reference proteome</keyword>
<dbReference type="InterPro" id="IPR034279">
    <property type="entry name" value="CuRO_3_CopA"/>
</dbReference>
<dbReference type="InterPro" id="IPR001117">
    <property type="entry name" value="Cu-oxidase_2nd"/>
</dbReference>
<reference evidence="7 8" key="1">
    <citation type="journal article" date="2017" name="Int. J. Syst. Evol. Microbiol.">
        <title>Oleiagrimonas citrea sp. nov., a marine bacterium isolated from tidal flat sediment and emended description of the genus Oleiagrimonas Fang et al. 2015 and Oleiagrimonas soli.</title>
        <authorList>
            <person name="Yang S.H."/>
            <person name="Seo H.S."/>
            <person name="Seong C.N."/>
            <person name="Kwon K.K."/>
        </authorList>
    </citation>
    <scope>NUCLEOTIDE SEQUENCE [LARGE SCALE GENOMIC DNA]</scope>
    <source>
        <strain evidence="7 8">MEBiC09124</strain>
    </source>
</reference>
<dbReference type="Pfam" id="PF07732">
    <property type="entry name" value="Cu-oxidase_3"/>
    <property type="match status" value="1"/>
</dbReference>
<dbReference type="InterPro" id="IPR034282">
    <property type="entry name" value="CuRO_2_CopA"/>
</dbReference>
<dbReference type="PANTHER" id="PTHR11709:SF394">
    <property type="entry name" value="FI03373P-RELATED"/>
    <property type="match status" value="1"/>
</dbReference>
<dbReference type="CDD" id="cd13896">
    <property type="entry name" value="CuRO_3_CopA"/>
    <property type="match status" value="1"/>
</dbReference>
<dbReference type="SUPFAM" id="SSF49503">
    <property type="entry name" value="Cupredoxins"/>
    <property type="match status" value="3"/>
</dbReference>
<dbReference type="GO" id="GO:0042597">
    <property type="term" value="C:periplasmic space"/>
    <property type="evidence" value="ECO:0007669"/>
    <property type="project" value="InterPro"/>
</dbReference>
<dbReference type="InterPro" id="IPR011707">
    <property type="entry name" value="Cu-oxidase-like_N"/>
</dbReference>
<protein>
    <submittedName>
        <fullName evidence="7">Copper resistance system multicopper oxidase</fullName>
    </submittedName>
</protein>
<dbReference type="GO" id="GO:0005507">
    <property type="term" value="F:copper ion binding"/>
    <property type="evidence" value="ECO:0007669"/>
    <property type="project" value="InterPro"/>
</dbReference>
<proteinExistence type="predicted"/>
<dbReference type="InterPro" id="IPR002355">
    <property type="entry name" value="Cu_oxidase_Cu_BS"/>
</dbReference>
<dbReference type="PANTHER" id="PTHR11709">
    <property type="entry name" value="MULTI-COPPER OXIDASE"/>
    <property type="match status" value="1"/>
</dbReference>
<evidence type="ECO:0000259" key="6">
    <source>
        <dbReference type="Pfam" id="PF07732"/>
    </source>
</evidence>
<dbReference type="NCBIfam" id="TIGR01480">
    <property type="entry name" value="copper_res_A"/>
    <property type="match status" value="1"/>
</dbReference>
<keyword evidence="1" id="KW-0479">Metal-binding</keyword>
<comment type="caution">
    <text evidence="7">The sequence shown here is derived from an EMBL/GenBank/DDBJ whole genome shotgun (WGS) entry which is preliminary data.</text>
</comment>
<dbReference type="Pfam" id="PF00394">
    <property type="entry name" value="Cu-oxidase"/>
    <property type="match status" value="1"/>
</dbReference>
<dbReference type="CDD" id="cd13874">
    <property type="entry name" value="CuRO_2_CopA"/>
    <property type="match status" value="1"/>
</dbReference>
<dbReference type="PROSITE" id="PS00080">
    <property type="entry name" value="MULTICOPPER_OXIDASE2"/>
    <property type="match status" value="1"/>
</dbReference>
<dbReference type="InterPro" id="IPR033138">
    <property type="entry name" value="Cu_oxidase_CS"/>
</dbReference>
<dbReference type="GO" id="GO:0016491">
    <property type="term" value="F:oxidoreductase activity"/>
    <property type="evidence" value="ECO:0007669"/>
    <property type="project" value="UniProtKB-KW"/>
</dbReference>
<feature type="domain" description="Plastocyanin-like" evidence="5">
    <location>
        <begin position="485"/>
        <end position="602"/>
    </location>
</feature>
<dbReference type="InterPro" id="IPR045087">
    <property type="entry name" value="Cu-oxidase_fam"/>
</dbReference>
<dbReference type="InterPro" id="IPR008972">
    <property type="entry name" value="Cupredoxin"/>
</dbReference>
<feature type="domain" description="Plastocyanin-like" evidence="4">
    <location>
        <begin position="186"/>
        <end position="347"/>
    </location>
</feature>
<evidence type="ECO:0000256" key="3">
    <source>
        <dbReference type="ARBA" id="ARBA00023008"/>
    </source>
</evidence>
<keyword evidence="3" id="KW-0186">Copper</keyword>
<feature type="domain" description="Plastocyanin-like" evidence="6">
    <location>
        <begin position="65"/>
        <end position="176"/>
    </location>
</feature>
<dbReference type="InterPro" id="IPR006311">
    <property type="entry name" value="TAT_signal"/>
</dbReference>
<evidence type="ECO:0000313" key="7">
    <source>
        <dbReference type="EMBL" id="NKZ37350.1"/>
    </source>
</evidence>
<dbReference type="RefSeq" id="WP_113066228.1">
    <property type="nucleotide sequence ID" value="NZ_JAAZQD010000001.1"/>
</dbReference>
<dbReference type="InterPro" id="IPR006376">
    <property type="entry name" value="Cu-R_CopA"/>
</dbReference>
<evidence type="ECO:0000256" key="2">
    <source>
        <dbReference type="ARBA" id="ARBA00023002"/>
    </source>
</evidence>
<dbReference type="PROSITE" id="PS51318">
    <property type="entry name" value="TAT"/>
    <property type="match status" value="1"/>
</dbReference>
<keyword evidence="2" id="KW-0560">Oxidoreductase</keyword>
<gene>
    <name evidence="7" type="ORF">HF690_00090</name>
</gene>
<name>A0A846ZIG2_9GAMM</name>
<evidence type="ECO:0000256" key="1">
    <source>
        <dbReference type="ARBA" id="ARBA00022723"/>
    </source>
</evidence>
<organism evidence="7 8">
    <name type="scientific">Oleiagrimonas citrea</name>
    <dbReference type="NCBI Taxonomy" id="1665687"/>
    <lineage>
        <taxon>Bacteria</taxon>
        <taxon>Pseudomonadati</taxon>
        <taxon>Pseudomonadota</taxon>
        <taxon>Gammaproteobacteria</taxon>
        <taxon>Lysobacterales</taxon>
        <taxon>Rhodanobacteraceae</taxon>
        <taxon>Oleiagrimonas</taxon>
    </lineage>
</organism>
<dbReference type="AlphaFoldDB" id="A0A846ZIG2"/>
<dbReference type="Gene3D" id="2.60.40.420">
    <property type="entry name" value="Cupredoxins - blue copper proteins"/>
    <property type="match status" value="3"/>
</dbReference>
<evidence type="ECO:0000313" key="8">
    <source>
        <dbReference type="Proteomes" id="UP000541636"/>
    </source>
</evidence>